<dbReference type="Pfam" id="PF14368">
    <property type="entry name" value="LTP_2"/>
    <property type="match status" value="1"/>
</dbReference>
<accession>A0ABD2XZT4</accession>
<dbReference type="AlphaFoldDB" id="A0ABD2XZT4"/>
<feature type="chain" id="PRO_5044798527" description="Bifunctional inhibitor/plant lipid transfer protein/seed storage helical domain-containing protein" evidence="1">
    <location>
        <begin position="31"/>
        <end position="113"/>
    </location>
</feature>
<organism evidence="3 4">
    <name type="scientific">Cinchona calisaya</name>
    <dbReference type="NCBI Taxonomy" id="153742"/>
    <lineage>
        <taxon>Eukaryota</taxon>
        <taxon>Viridiplantae</taxon>
        <taxon>Streptophyta</taxon>
        <taxon>Embryophyta</taxon>
        <taxon>Tracheophyta</taxon>
        <taxon>Spermatophyta</taxon>
        <taxon>Magnoliopsida</taxon>
        <taxon>eudicotyledons</taxon>
        <taxon>Gunneridae</taxon>
        <taxon>Pentapetalae</taxon>
        <taxon>asterids</taxon>
        <taxon>lamiids</taxon>
        <taxon>Gentianales</taxon>
        <taxon>Rubiaceae</taxon>
        <taxon>Cinchonoideae</taxon>
        <taxon>Cinchoneae</taxon>
        <taxon>Cinchona</taxon>
    </lineage>
</organism>
<reference evidence="3 4" key="1">
    <citation type="submission" date="2024-11" db="EMBL/GenBank/DDBJ databases">
        <title>A near-complete genome assembly of Cinchona calisaya.</title>
        <authorList>
            <person name="Lian D.C."/>
            <person name="Zhao X.W."/>
            <person name="Wei L."/>
        </authorList>
    </citation>
    <scope>NUCLEOTIDE SEQUENCE [LARGE SCALE GENOMIC DNA]</scope>
    <source>
        <tissue evidence="3">Nenye</tissue>
    </source>
</reference>
<protein>
    <recommendedName>
        <fullName evidence="2">Bifunctional inhibitor/plant lipid transfer protein/seed storage helical domain-containing protein</fullName>
    </recommendedName>
</protein>
<keyword evidence="4" id="KW-1185">Reference proteome</keyword>
<evidence type="ECO:0000259" key="2">
    <source>
        <dbReference type="Pfam" id="PF14368"/>
    </source>
</evidence>
<dbReference type="EMBL" id="JBJUIK010000016">
    <property type="protein sequence ID" value="KAL3499747.1"/>
    <property type="molecule type" value="Genomic_DNA"/>
</dbReference>
<evidence type="ECO:0000313" key="3">
    <source>
        <dbReference type="EMBL" id="KAL3499747.1"/>
    </source>
</evidence>
<dbReference type="InterPro" id="IPR016140">
    <property type="entry name" value="Bifunc_inhib/LTP/seed_store"/>
</dbReference>
<name>A0ABD2XZT4_9GENT</name>
<keyword evidence="1" id="KW-0732">Signal</keyword>
<comment type="caution">
    <text evidence="3">The sequence shown here is derived from an EMBL/GenBank/DDBJ whole genome shotgun (WGS) entry which is preliminary data.</text>
</comment>
<dbReference type="PANTHER" id="PTHR33286">
    <property type="entry name" value="BIFUNCTIONAL INHIBITOR/LIPID-TRANSFER PROTEIN/SEED STORAGE 2S ALBUMIN SUPERFAMILY PROTEIN"/>
    <property type="match status" value="1"/>
</dbReference>
<dbReference type="PANTHER" id="PTHR33286:SF32">
    <property type="entry name" value="BIFUNCTIONAL INHIBITOR_PLANT LIPID TRANSFER PROTEIN_SEED STORAGE HELICAL DOMAIN-CONTAINING PROTEIN"/>
    <property type="match status" value="1"/>
</dbReference>
<dbReference type="Gene3D" id="1.10.110.10">
    <property type="entry name" value="Plant lipid-transfer and hydrophobic proteins"/>
    <property type="match status" value="1"/>
</dbReference>
<sequence>MAEMKEARSWIMIIMIVLFLCVCTNNIASAAPSGAKCKLERKLVINACKAVLYGKPPSADCCGRIRVTDIQCVCAVITPKLAALIDLNRTIRIVQGCGRRVPRHFKCGSITTP</sequence>
<dbReference type="SUPFAM" id="SSF47699">
    <property type="entry name" value="Bifunctional inhibitor/lipid-transfer protein/seed storage 2S albumin"/>
    <property type="match status" value="1"/>
</dbReference>
<feature type="signal peptide" evidence="1">
    <location>
        <begin position="1"/>
        <end position="30"/>
    </location>
</feature>
<gene>
    <name evidence="3" type="ORF">ACH5RR_038840</name>
</gene>
<dbReference type="Proteomes" id="UP001630127">
    <property type="component" value="Unassembled WGS sequence"/>
</dbReference>
<evidence type="ECO:0000313" key="4">
    <source>
        <dbReference type="Proteomes" id="UP001630127"/>
    </source>
</evidence>
<proteinExistence type="predicted"/>
<feature type="domain" description="Bifunctional inhibitor/plant lipid transfer protein/seed storage helical" evidence="2">
    <location>
        <begin position="21"/>
        <end position="107"/>
    </location>
</feature>
<dbReference type="InterPro" id="IPR036312">
    <property type="entry name" value="Bifun_inhib/LTP/seed_sf"/>
</dbReference>
<evidence type="ECO:0000256" key="1">
    <source>
        <dbReference type="SAM" id="SignalP"/>
    </source>
</evidence>